<name>A0ABT7CBP3_9MICO</name>
<evidence type="ECO:0000313" key="7">
    <source>
        <dbReference type="Proteomes" id="UP001170379"/>
    </source>
</evidence>
<evidence type="ECO:0000256" key="1">
    <source>
        <dbReference type="ARBA" id="ARBA00021292"/>
    </source>
</evidence>
<evidence type="ECO:0000259" key="4">
    <source>
        <dbReference type="Pfam" id="PF00534"/>
    </source>
</evidence>
<evidence type="ECO:0000256" key="2">
    <source>
        <dbReference type="ARBA" id="ARBA00022676"/>
    </source>
</evidence>
<dbReference type="EMBL" id="PXVD01000031">
    <property type="protein sequence ID" value="MDJ1372580.1"/>
    <property type="molecule type" value="Genomic_DNA"/>
</dbReference>
<dbReference type="Pfam" id="PF00534">
    <property type="entry name" value="Glycos_transf_1"/>
    <property type="match status" value="1"/>
</dbReference>
<dbReference type="PANTHER" id="PTHR45947">
    <property type="entry name" value="SULFOQUINOVOSYL TRANSFERASE SQD2"/>
    <property type="match status" value="1"/>
</dbReference>
<protein>
    <recommendedName>
        <fullName evidence="1">D-inositol 3-phosphate glycosyltransferase</fullName>
    </recommendedName>
</protein>
<dbReference type="Gene3D" id="3.40.50.2000">
    <property type="entry name" value="Glycogen Phosphorylase B"/>
    <property type="match status" value="2"/>
</dbReference>
<dbReference type="PANTHER" id="PTHR45947:SF3">
    <property type="entry name" value="SULFOQUINOVOSYL TRANSFERASE SQD2"/>
    <property type="match status" value="1"/>
</dbReference>
<comment type="caution">
    <text evidence="6">The sequence shown here is derived from an EMBL/GenBank/DDBJ whole genome shotgun (WGS) entry which is preliminary data.</text>
</comment>
<dbReference type="Pfam" id="PF13439">
    <property type="entry name" value="Glyco_transf_4"/>
    <property type="match status" value="1"/>
</dbReference>
<keyword evidence="2" id="KW-0328">Glycosyltransferase</keyword>
<dbReference type="SUPFAM" id="SSF53756">
    <property type="entry name" value="UDP-Glycosyltransferase/glycogen phosphorylase"/>
    <property type="match status" value="1"/>
</dbReference>
<keyword evidence="3" id="KW-0808">Transferase</keyword>
<dbReference type="InterPro" id="IPR050194">
    <property type="entry name" value="Glycosyltransferase_grp1"/>
</dbReference>
<dbReference type="InterPro" id="IPR001296">
    <property type="entry name" value="Glyco_trans_1"/>
</dbReference>
<dbReference type="InterPro" id="IPR028098">
    <property type="entry name" value="Glyco_trans_4-like_N"/>
</dbReference>
<accession>A0ABT7CBP3</accession>
<reference evidence="6" key="2">
    <citation type="journal article" date="2022" name="Sci. Rep.">
        <title>In silico prediction of the enzymes involved in the degradation of the herbicide molinate by Gulosibacter molinativorax ON4T.</title>
        <authorList>
            <person name="Lopes A.R."/>
            <person name="Bunin E."/>
            <person name="Viana A.T."/>
            <person name="Froufe H."/>
            <person name="Munoz-Merida A."/>
            <person name="Pinho D."/>
            <person name="Figueiredo J."/>
            <person name="Barroso C."/>
            <person name="Vaz-Moreira I."/>
            <person name="Bellanger X."/>
            <person name="Egas C."/>
            <person name="Nunes O.C."/>
        </authorList>
    </citation>
    <scope>NUCLEOTIDE SEQUENCE</scope>
    <source>
        <strain evidence="6">ON4</strain>
    </source>
</reference>
<sequence>MKRANVVLPDLLESSRRMCVLIGVDTFPPDINGAARFARDHAVRLARRGHEVHVVAPATSMRSTSGVEIIDGQAIHVHRLRSVRWPLHDWLRFAPPWEVRYQVRRILRETHPAVVHLQSFIDIGRGLAIEAEQAGIPIVATNHVMPENVVEFSGLPKRLHPRLTRFGWNLATTAYTRADIVTIPTPIAADYLERHTGLSPIHPISCGIDTTRFTPKTAKPADARVLFVGRLDPEKNLTTLLTAFSLIPPGTGAHLDIVGRGSESGALRAQAAQLGISGRVTFHGRVTDEQLVSIHHAATVFVMPSPAELQSIATLEALASGTPVVAADAMALPHLVSNGVEGYRVPTHNAHDFADRIERILATDDDGYLRLSTAALARARKHDAATIITHYEKLYDTLTPSIASGAP</sequence>
<gene>
    <name evidence="6" type="ORF">C7K25_14635</name>
</gene>
<dbReference type="Proteomes" id="UP001170379">
    <property type="component" value="Unassembled WGS sequence"/>
</dbReference>
<proteinExistence type="predicted"/>
<organism evidence="6 7">
    <name type="scientific">Gulosibacter molinativorax</name>
    <dbReference type="NCBI Taxonomy" id="256821"/>
    <lineage>
        <taxon>Bacteria</taxon>
        <taxon>Bacillati</taxon>
        <taxon>Actinomycetota</taxon>
        <taxon>Actinomycetes</taxon>
        <taxon>Micrococcales</taxon>
        <taxon>Microbacteriaceae</taxon>
        <taxon>Gulosibacter</taxon>
    </lineage>
</organism>
<evidence type="ECO:0000259" key="5">
    <source>
        <dbReference type="Pfam" id="PF13439"/>
    </source>
</evidence>
<feature type="domain" description="Glycosyl transferase family 1" evidence="4">
    <location>
        <begin position="219"/>
        <end position="364"/>
    </location>
</feature>
<reference evidence="6" key="1">
    <citation type="submission" date="2018-03" db="EMBL/GenBank/DDBJ databases">
        <authorList>
            <person name="Nunes O.C."/>
            <person name="Lopes A.R."/>
            <person name="Froufe H."/>
            <person name="Munoz-Merida A."/>
            <person name="Barroso C."/>
            <person name="Egas C."/>
        </authorList>
    </citation>
    <scope>NUCLEOTIDE SEQUENCE</scope>
    <source>
        <strain evidence="6">ON4</strain>
    </source>
</reference>
<evidence type="ECO:0000256" key="3">
    <source>
        <dbReference type="ARBA" id="ARBA00022679"/>
    </source>
</evidence>
<feature type="domain" description="Glycosyltransferase subfamily 4-like N-terminal" evidence="5">
    <location>
        <begin position="31"/>
        <end position="212"/>
    </location>
</feature>
<keyword evidence="7" id="KW-1185">Reference proteome</keyword>
<evidence type="ECO:0000313" key="6">
    <source>
        <dbReference type="EMBL" id="MDJ1372580.1"/>
    </source>
</evidence>